<dbReference type="AlphaFoldDB" id="A0A7H1N5G4"/>
<evidence type="ECO:0000256" key="5">
    <source>
        <dbReference type="ARBA" id="ARBA00023231"/>
    </source>
</evidence>
<proteinExistence type="inferred from homology"/>
<keyword evidence="8" id="KW-1185">Reference proteome</keyword>
<comment type="subunit">
    <text evidence="3 6">Homotrimer; associates with NifD.</text>
</comment>
<accession>A0A7H1N5G4</accession>
<evidence type="ECO:0000256" key="3">
    <source>
        <dbReference type="ARBA" id="ARBA00011284"/>
    </source>
</evidence>
<sequence>MISLPSELQSLETAEDFLDHFKIDYDTAVVNRLRLHILQRFHDYLIKAEEEPADDAARDALLHDYLLRAYEDFLSSGPLTERVFKVLRDAEKSCEEKESTSVFVPLDQIGGVFPGNNLPFQGDLRHPLWGHSDQNGYFVATVIRLGFR</sequence>
<evidence type="ECO:0000256" key="1">
    <source>
        <dbReference type="ARBA" id="ARBA00002247"/>
    </source>
</evidence>
<organism evidence="7 8">
    <name type="scientific">Defluviicoccus vanus</name>
    <dbReference type="NCBI Taxonomy" id="111831"/>
    <lineage>
        <taxon>Bacteria</taxon>
        <taxon>Pseudomonadati</taxon>
        <taxon>Pseudomonadota</taxon>
        <taxon>Alphaproteobacteria</taxon>
        <taxon>Rhodospirillales</taxon>
        <taxon>Rhodospirillaceae</taxon>
        <taxon>Defluviicoccus</taxon>
    </lineage>
</organism>
<keyword evidence="5 6" id="KW-0535">Nitrogen fixation</keyword>
<dbReference type="InterPro" id="IPR004893">
    <property type="entry name" value="NifW"/>
</dbReference>
<comment type="function">
    <text evidence="1 6">May protect the nitrogenase Fe-Mo protein from oxidative damage.</text>
</comment>
<evidence type="ECO:0000313" key="7">
    <source>
        <dbReference type="EMBL" id="QNT70950.1"/>
    </source>
</evidence>
<name>A0A7H1N5G4_9PROT</name>
<evidence type="ECO:0000313" key="8">
    <source>
        <dbReference type="Proteomes" id="UP000516369"/>
    </source>
</evidence>
<dbReference type="EMBL" id="CP053923">
    <property type="protein sequence ID" value="QNT70950.1"/>
    <property type="molecule type" value="Genomic_DNA"/>
</dbReference>
<dbReference type="HAMAP" id="MF_00529">
    <property type="entry name" value="NifW"/>
    <property type="match status" value="1"/>
</dbReference>
<evidence type="ECO:0000256" key="2">
    <source>
        <dbReference type="ARBA" id="ARBA00008351"/>
    </source>
</evidence>
<dbReference type="Proteomes" id="UP000516369">
    <property type="component" value="Chromosome"/>
</dbReference>
<protein>
    <recommendedName>
        <fullName evidence="4 6">Nitrogenase-stabilizing/protective protein NifW</fullName>
    </recommendedName>
</protein>
<comment type="similarity">
    <text evidence="2 6">Belongs to the NifW family.</text>
</comment>
<evidence type="ECO:0000256" key="6">
    <source>
        <dbReference type="HAMAP-Rule" id="MF_00529"/>
    </source>
</evidence>
<reference evidence="7 8" key="1">
    <citation type="submission" date="2020-05" db="EMBL/GenBank/DDBJ databases">
        <title>Complete closed genome sequence of Defluviicoccus vanus.</title>
        <authorList>
            <person name="Bessarab I."/>
            <person name="Arumugam K."/>
            <person name="Maszenan A.M."/>
            <person name="Seviour R.J."/>
            <person name="Williams R.B."/>
        </authorList>
    </citation>
    <scope>NUCLEOTIDE SEQUENCE [LARGE SCALE GENOMIC DNA]</scope>
    <source>
        <strain evidence="7 8">Ben 114</strain>
    </source>
</reference>
<evidence type="ECO:0000256" key="4">
    <source>
        <dbReference type="ARBA" id="ARBA00016274"/>
    </source>
</evidence>
<dbReference type="GO" id="GO:0009399">
    <property type="term" value="P:nitrogen fixation"/>
    <property type="evidence" value="ECO:0007669"/>
    <property type="project" value="UniProtKB-UniRule"/>
</dbReference>
<dbReference type="Pfam" id="PF03206">
    <property type="entry name" value="NifW"/>
    <property type="match status" value="1"/>
</dbReference>
<gene>
    <name evidence="6" type="primary">nifW</name>
    <name evidence="7" type="ORF">HQ394_18585</name>
</gene>
<dbReference type="RefSeq" id="WP_190261410.1">
    <property type="nucleotide sequence ID" value="NZ_CP053923.1"/>
</dbReference>
<dbReference type="KEGG" id="dvn:HQ394_18585"/>